<dbReference type="EMBL" id="JASCZI010181945">
    <property type="protein sequence ID" value="MED6186507.1"/>
    <property type="molecule type" value="Genomic_DNA"/>
</dbReference>
<keyword evidence="1" id="KW-1133">Transmembrane helix</keyword>
<keyword evidence="1" id="KW-0812">Transmembrane</keyword>
<gene>
    <name evidence="2" type="ORF">PIB30_067382</name>
</gene>
<feature type="transmembrane region" description="Helical" evidence="1">
    <location>
        <begin position="59"/>
        <end position="77"/>
    </location>
</feature>
<accession>A0ABU6WMI4</accession>
<organism evidence="2 3">
    <name type="scientific">Stylosanthes scabra</name>
    <dbReference type="NCBI Taxonomy" id="79078"/>
    <lineage>
        <taxon>Eukaryota</taxon>
        <taxon>Viridiplantae</taxon>
        <taxon>Streptophyta</taxon>
        <taxon>Embryophyta</taxon>
        <taxon>Tracheophyta</taxon>
        <taxon>Spermatophyta</taxon>
        <taxon>Magnoliopsida</taxon>
        <taxon>eudicotyledons</taxon>
        <taxon>Gunneridae</taxon>
        <taxon>Pentapetalae</taxon>
        <taxon>rosids</taxon>
        <taxon>fabids</taxon>
        <taxon>Fabales</taxon>
        <taxon>Fabaceae</taxon>
        <taxon>Papilionoideae</taxon>
        <taxon>50 kb inversion clade</taxon>
        <taxon>dalbergioids sensu lato</taxon>
        <taxon>Dalbergieae</taxon>
        <taxon>Pterocarpus clade</taxon>
        <taxon>Stylosanthes</taxon>
    </lineage>
</organism>
<sequence>MPKIPSIFYHKFKEQLLKKMVFVDLKNNMIQVILGKVLMATYIMAYYETLVGFYGLRWGGWMKIIYVGGDVFVILSVKDSNKTRVATPEPAIKILLPEAHVMDLINLHNQYSNKQHKLNPMVQGFIGVQADAVGQNGLMNPPVKEVPPTMALRLGNFRPATTDGSNACCFYPGLSRCRWQVNRIDPNRQLAIIAKVKKGYSSKVDRYPLWDPGLIQRTL</sequence>
<comment type="caution">
    <text evidence="2">The sequence shown here is derived from an EMBL/GenBank/DDBJ whole genome shotgun (WGS) entry which is preliminary data.</text>
</comment>
<evidence type="ECO:0000313" key="3">
    <source>
        <dbReference type="Proteomes" id="UP001341840"/>
    </source>
</evidence>
<protein>
    <submittedName>
        <fullName evidence="2">Uncharacterized protein</fullName>
    </submittedName>
</protein>
<name>A0ABU6WMI4_9FABA</name>
<keyword evidence="3" id="KW-1185">Reference proteome</keyword>
<evidence type="ECO:0000256" key="1">
    <source>
        <dbReference type="SAM" id="Phobius"/>
    </source>
</evidence>
<keyword evidence="1" id="KW-0472">Membrane</keyword>
<proteinExistence type="predicted"/>
<dbReference type="Proteomes" id="UP001341840">
    <property type="component" value="Unassembled WGS sequence"/>
</dbReference>
<reference evidence="2 3" key="1">
    <citation type="journal article" date="2023" name="Plants (Basel)">
        <title>Bridging the Gap: Combining Genomics and Transcriptomics Approaches to Understand Stylosanthes scabra, an Orphan Legume from the Brazilian Caatinga.</title>
        <authorList>
            <person name="Ferreira-Neto J.R.C."/>
            <person name="da Silva M.D."/>
            <person name="Binneck E."/>
            <person name="de Melo N.F."/>
            <person name="da Silva R.H."/>
            <person name="de Melo A.L.T.M."/>
            <person name="Pandolfi V."/>
            <person name="Bustamante F.O."/>
            <person name="Brasileiro-Vidal A.C."/>
            <person name="Benko-Iseppon A.M."/>
        </authorList>
    </citation>
    <scope>NUCLEOTIDE SEQUENCE [LARGE SCALE GENOMIC DNA]</scope>
    <source>
        <tissue evidence="2">Leaves</tissue>
    </source>
</reference>
<feature type="transmembrane region" description="Helical" evidence="1">
    <location>
        <begin position="28"/>
        <end position="47"/>
    </location>
</feature>
<evidence type="ECO:0000313" key="2">
    <source>
        <dbReference type="EMBL" id="MED6186507.1"/>
    </source>
</evidence>